<name>A0ACC0WSZ5_9STRA</name>
<protein>
    <submittedName>
        <fullName evidence="1">Uncharacterized protein</fullName>
    </submittedName>
</protein>
<accession>A0ACC0WSZ5</accession>
<evidence type="ECO:0000313" key="1">
    <source>
        <dbReference type="EMBL" id="KAI9921492.1"/>
    </source>
</evidence>
<dbReference type="Proteomes" id="UP001163321">
    <property type="component" value="Chromosome 1"/>
</dbReference>
<proteinExistence type="predicted"/>
<reference evidence="1 2" key="1">
    <citation type="journal article" date="2022" name="bioRxiv">
        <title>The genome of the oomycete Peronosclerospora sorghi, a cosmopolitan pathogen of maize and sorghum, is inflated with dispersed pseudogenes.</title>
        <authorList>
            <person name="Fletcher K."/>
            <person name="Martin F."/>
            <person name="Isakeit T."/>
            <person name="Cavanaugh K."/>
            <person name="Magill C."/>
            <person name="Michelmore R."/>
        </authorList>
    </citation>
    <scope>NUCLEOTIDE SEQUENCE [LARGE SCALE GENOMIC DNA]</scope>
    <source>
        <strain evidence="1">P6</strain>
    </source>
</reference>
<evidence type="ECO:0000313" key="2">
    <source>
        <dbReference type="Proteomes" id="UP001163321"/>
    </source>
</evidence>
<dbReference type="EMBL" id="CM047580">
    <property type="protein sequence ID" value="KAI9921492.1"/>
    <property type="molecule type" value="Genomic_DNA"/>
</dbReference>
<gene>
    <name evidence="1" type="ORF">PsorP6_002300</name>
</gene>
<organism evidence="1 2">
    <name type="scientific">Peronosclerospora sorghi</name>
    <dbReference type="NCBI Taxonomy" id="230839"/>
    <lineage>
        <taxon>Eukaryota</taxon>
        <taxon>Sar</taxon>
        <taxon>Stramenopiles</taxon>
        <taxon>Oomycota</taxon>
        <taxon>Peronosporomycetes</taxon>
        <taxon>Peronosporales</taxon>
        <taxon>Peronosporaceae</taxon>
        <taxon>Peronosclerospora</taxon>
    </lineage>
</organism>
<keyword evidence="2" id="KW-1185">Reference proteome</keyword>
<sequence>MDVRGFLLLTEALFRQKIHEDAVACYKTVLEKHTDNEELLKGMKKARVAVLNELLNQSDDSDEEALNNGECINHKCAESADIKQS</sequence>
<comment type="caution">
    <text evidence="1">The sequence shown here is derived from an EMBL/GenBank/DDBJ whole genome shotgun (WGS) entry which is preliminary data.</text>
</comment>